<dbReference type="PANTHER" id="PTHR11731">
    <property type="entry name" value="PROTEASE FAMILY S9B,C DIPEPTIDYL-PEPTIDASE IV-RELATED"/>
    <property type="match status" value="1"/>
</dbReference>
<evidence type="ECO:0000259" key="10">
    <source>
        <dbReference type="Pfam" id="PF00930"/>
    </source>
</evidence>
<dbReference type="GO" id="GO:0008236">
    <property type="term" value="F:serine-type peptidase activity"/>
    <property type="evidence" value="ECO:0007669"/>
    <property type="project" value="UniProtKB-KW"/>
</dbReference>
<keyword evidence="3" id="KW-0645">Protease</keyword>
<reference evidence="11" key="2">
    <citation type="submission" date="2021-01" db="EMBL/GenBank/DDBJ databases">
        <authorList>
            <person name="Schikora-Tamarit M.A."/>
        </authorList>
    </citation>
    <scope>NUCLEOTIDE SEQUENCE</scope>
    <source>
        <strain evidence="11">CBS2887</strain>
    </source>
</reference>
<sequence length="909" mass="103597">MAKDNKGAYDQVPNPANSSTLDMEDDFEIEDEDNVTSTTATFPQELDIEEINNFKHSFPGTPGTPRGAFGRVYKLLGGKRKKFVISLGAFVIAILILSLFVRFQDDVDKPEYKDPESTTPESAPVSSGTVDVPARLPPVASTPDTSQGDRLSITMNDLRQGLFSVNSKRLKFIDPEFPSSDENDEGLYYHYDDVTKEIKAAKFADLTYSNTLTTSLSFEYSGKEYNIVSMVPNLKMTHSILATDRVSEFRHSYTAYHWIFEHSSGNIYPILLENEELAKTSFASWSPQYSYISFVKDNNLYVKDLSSLENTQVTFDGSDRVYYARPDWVYEEEVFATYKALWWAPDETKVVFLKLDDSNVEQYELQYYAKTGSGESGYNKYPESKKINYPKPGSANPQASLHVYTIASDEVHELDRSDSQLGDDFIVYGAFFIDDSTIVIKETDRVSNILEFRRYDINTKETSVFHKINSGEEYKGWIEKQAQVVIIPKVKDGMVSNGFVDVQAVDGYNHLVYFASTDEGPISLTSGNWEVDKSALGYNPKTNEVYYFSNEGSSMDQHLYGVNLDTKETTLKVKEADDSEKGGYYTGSFSAQAKYVVLSYEGPDVPYSMVYNLETNSQELYLTTDKDTITEDLQKYKTPTKKLHKIKVEDNVELNVIESKPYDFDPSKKYPLLVHHYGGPGSQVVFNKFEMGFEETVCSTLDAVVLYIEPRGTAGQGWAFRSWAKRKIGYWEPRDIKAVTEKWVDSQDSFIDKEKVAIWGWSYGGFTTLNTLQYDGGDIFKYGIAVAPVTDWRLYDSIYTERYMDKPENNLDGYEISQIYEFDNLKKVNRFLVMHGSADDNVHLQNTMILMDEFDLNGVKNYEMKVFPDSDHSISFHNANPIIFDKIFNWLKDAFDGQLSQLQSKRSEV</sequence>
<keyword evidence="5" id="KW-0720">Serine protease</keyword>
<name>A0A9P8Q932_WICPI</name>
<dbReference type="GO" id="GO:0005886">
    <property type="term" value="C:plasma membrane"/>
    <property type="evidence" value="ECO:0007669"/>
    <property type="project" value="TreeGrafter"/>
</dbReference>
<dbReference type="InterPro" id="IPR050278">
    <property type="entry name" value="Serine_Prot_S9B/DPPIV"/>
</dbReference>
<evidence type="ECO:0000256" key="2">
    <source>
        <dbReference type="ARBA" id="ARBA00022438"/>
    </source>
</evidence>
<evidence type="ECO:0000256" key="4">
    <source>
        <dbReference type="ARBA" id="ARBA00022801"/>
    </source>
</evidence>
<dbReference type="InterPro" id="IPR029058">
    <property type="entry name" value="AB_hydrolase_fold"/>
</dbReference>
<evidence type="ECO:0000256" key="8">
    <source>
        <dbReference type="SAM" id="Phobius"/>
    </source>
</evidence>
<feature type="region of interest" description="Disordered" evidence="7">
    <location>
        <begin position="1"/>
        <end position="22"/>
    </location>
</feature>
<keyword evidence="8" id="KW-0812">Transmembrane</keyword>
<feature type="transmembrane region" description="Helical" evidence="8">
    <location>
        <begin position="83"/>
        <end position="103"/>
    </location>
</feature>
<reference evidence="11" key="1">
    <citation type="journal article" date="2021" name="Open Biol.">
        <title>Shared evolutionary footprints suggest mitochondrial oxidative damage underlies multiple complex I losses in fungi.</title>
        <authorList>
            <person name="Schikora-Tamarit M.A."/>
            <person name="Marcet-Houben M."/>
            <person name="Nosek J."/>
            <person name="Gabaldon T."/>
        </authorList>
    </citation>
    <scope>NUCLEOTIDE SEQUENCE</scope>
    <source>
        <strain evidence="11">CBS2887</strain>
    </source>
</reference>
<comment type="caution">
    <text evidence="11">The sequence shown here is derived from an EMBL/GenBank/DDBJ whole genome shotgun (WGS) entry which is preliminary data.</text>
</comment>
<dbReference type="InterPro" id="IPR002469">
    <property type="entry name" value="Peptidase_S9B_N"/>
</dbReference>
<evidence type="ECO:0000313" key="11">
    <source>
        <dbReference type="EMBL" id="KAH3686272.1"/>
    </source>
</evidence>
<comment type="similarity">
    <text evidence="1">Belongs to the peptidase S9B family.</text>
</comment>
<evidence type="ECO:0008006" key="13">
    <source>
        <dbReference type="Google" id="ProtNLM"/>
    </source>
</evidence>
<feature type="domain" description="Dipeptidylpeptidase IV N-terminal" evidence="10">
    <location>
        <begin position="236"/>
        <end position="607"/>
    </location>
</feature>
<organism evidence="11 12">
    <name type="scientific">Wickerhamomyces pijperi</name>
    <name type="common">Yeast</name>
    <name type="synonym">Pichia pijperi</name>
    <dbReference type="NCBI Taxonomy" id="599730"/>
    <lineage>
        <taxon>Eukaryota</taxon>
        <taxon>Fungi</taxon>
        <taxon>Dikarya</taxon>
        <taxon>Ascomycota</taxon>
        <taxon>Saccharomycotina</taxon>
        <taxon>Saccharomycetes</taxon>
        <taxon>Phaffomycetales</taxon>
        <taxon>Wickerhamomycetaceae</taxon>
        <taxon>Wickerhamomyces</taxon>
    </lineage>
</organism>
<proteinExistence type="inferred from homology"/>
<dbReference type="InterPro" id="IPR001375">
    <property type="entry name" value="Peptidase_S9_cat"/>
</dbReference>
<feature type="region of interest" description="Disordered" evidence="7">
    <location>
        <begin position="110"/>
        <end position="150"/>
    </location>
</feature>
<evidence type="ECO:0000256" key="3">
    <source>
        <dbReference type="ARBA" id="ARBA00022670"/>
    </source>
</evidence>
<dbReference type="SUPFAM" id="SSF53474">
    <property type="entry name" value="alpha/beta-Hydrolases"/>
    <property type="match status" value="1"/>
</dbReference>
<dbReference type="Proteomes" id="UP000774326">
    <property type="component" value="Unassembled WGS sequence"/>
</dbReference>
<dbReference type="GO" id="GO:0006508">
    <property type="term" value="P:proteolysis"/>
    <property type="evidence" value="ECO:0007669"/>
    <property type="project" value="UniProtKB-KW"/>
</dbReference>
<keyword evidence="2" id="KW-0031">Aminopeptidase</keyword>
<evidence type="ECO:0000256" key="1">
    <source>
        <dbReference type="ARBA" id="ARBA00006150"/>
    </source>
</evidence>
<dbReference type="GO" id="GO:0008239">
    <property type="term" value="F:dipeptidyl-peptidase activity"/>
    <property type="evidence" value="ECO:0007669"/>
    <property type="project" value="TreeGrafter"/>
</dbReference>
<dbReference type="AlphaFoldDB" id="A0A9P8Q932"/>
<keyword evidence="6" id="KW-0325">Glycoprotein</keyword>
<protein>
    <recommendedName>
        <fullName evidence="13">Dipeptidyl aminopeptidase A</fullName>
    </recommendedName>
</protein>
<dbReference type="PANTHER" id="PTHR11731:SF160">
    <property type="entry name" value="DIPEPTIDYL AMINOPEPTIDASE A"/>
    <property type="match status" value="1"/>
</dbReference>
<dbReference type="GO" id="GO:0004177">
    <property type="term" value="F:aminopeptidase activity"/>
    <property type="evidence" value="ECO:0007669"/>
    <property type="project" value="UniProtKB-KW"/>
</dbReference>
<dbReference type="Pfam" id="PF00326">
    <property type="entry name" value="Peptidase_S9"/>
    <property type="match status" value="1"/>
</dbReference>
<dbReference type="Gene3D" id="2.140.10.30">
    <property type="entry name" value="Dipeptidylpeptidase IV, N-terminal domain"/>
    <property type="match status" value="1"/>
</dbReference>
<dbReference type="EMBL" id="JAEUBG010001492">
    <property type="protein sequence ID" value="KAH3686272.1"/>
    <property type="molecule type" value="Genomic_DNA"/>
</dbReference>
<evidence type="ECO:0000256" key="7">
    <source>
        <dbReference type="SAM" id="MobiDB-lite"/>
    </source>
</evidence>
<feature type="compositionally biased region" description="Polar residues" evidence="7">
    <location>
        <begin position="117"/>
        <end position="129"/>
    </location>
</feature>
<keyword evidence="8" id="KW-0472">Membrane</keyword>
<dbReference type="Pfam" id="PF00930">
    <property type="entry name" value="DPPIV_N"/>
    <property type="match status" value="1"/>
</dbReference>
<dbReference type="OrthoDB" id="16520at2759"/>
<keyword evidence="4" id="KW-0378">Hydrolase</keyword>
<evidence type="ECO:0000256" key="6">
    <source>
        <dbReference type="ARBA" id="ARBA00023180"/>
    </source>
</evidence>
<keyword evidence="12" id="KW-1185">Reference proteome</keyword>
<dbReference type="Gene3D" id="3.40.50.1820">
    <property type="entry name" value="alpha/beta hydrolase"/>
    <property type="match status" value="1"/>
</dbReference>
<accession>A0A9P8Q932</accession>
<evidence type="ECO:0000259" key="9">
    <source>
        <dbReference type="Pfam" id="PF00326"/>
    </source>
</evidence>
<evidence type="ECO:0000313" key="12">
    <source>
        <dbReference type="Proteomes" id="UP000774326"/>
    </source>
</evidence>
<keyword evidence="8" id="KW-1133">Transmembrane helix</keyword>
<dbReference type="FunFam" id="3.40.50.1820:FF:000003">
    <property type="entry name" value="Dipeptidyl peptidase 4"/>
    <property type="match status" value="1"/>
</dbReference>
<dbReference type="SUPFAM" id="SSF82171">
    <property type="entry name" value="DPP6 N-terminal domain-like"/>
    <property type="match status" value="1"/>
</dbReference>
<feature type="domain" description="Peptidase S9 prolyl oligopeptidase catalytic" evidence="9">
    <location>
        <begin position="694"/>
        <end position="897"/>
    </location>
</feature>
<gene>
    <name evidence="11" type="ORF">WICPIJ_002769</name>
</gene>
<evidence type="ECO:0000256" key="5">
    <source>
        <dbReference type="ARBA" id="ARBA00022825"/>
    </source>
</evidence>